<evidence type="ECO:0000256" key="3">
    <source>
        <dbReference type="ARBA" id="ARBA00022553"/>
    </source>
</evidence>
<dbReference type="GO" id="GO:0005634">
    <property type="term" value="C:nucleus"/>
    <property type="evidence" value="ECO:0007669"/>
    <property type="project" value="TreeGrafter"/>
</dbReference>
<evidence type="ECO:0000256" key="1">
    <source>
        <dbReference type="ARBA" id="ARBA00006485"/>
    </source>
</evidence>
<name>M7ZHF7_TRIUA</name>
<accession>M7ZHF7</accession>
<dbReference type="InterPro" id="IPR008271">
    <property type="entry name" value="Ser/Thr_kinase_AS"/>
</dbReference>
<feature type="domain" description="Protein kinase" evidence="7">
    <location>
        <begin position="1"/>
        <end position="172"/>
    </location>
</feature>
<dbReference type="PROSITE" id="PS50011">
    <property type="entry name" value="PROTEIN_KINASE_DOM"/>
    <property type="match status" value="1"/>
</dbReference>
<sequence>MQESRIVHRDIKPGNVLVLEGGEVLKICDFGLAMSETEQPPRKQAGTKLYRTPEMLMGKPDYDALTDAWSLAASWRSSSAATYCCGAWHCPEEFAYLWTIFGVLGTPNDATWPGFTSLPFASTMPPLKLEQRSRLRPPEGPSRMQPRQAADGCRRAQASLVRRRLKLCCRWC</sequence>
<gene>
    <name evidence="8" type="ORF">TRIUR3_10420</name>
</gene>
<organism evidence="8">
    <name type="scientific">Triticum urartu</name>
    <name type="common">Red wild einkorn</name>
    <name type="synonym">Crithodium urartu</name>
    <dbReference type="NCBI Taxonomy" id="4572"/>
    <lineage>
        <taxon>Eukaryota</taxon>
        <taxon>Viridiplantae</taxon>
        <taxon>Streptophyta</taxon>
        <taxon>Embryophyta</taxon>
        <taxon>Tracheophyta</taxon>
        <taxon>Spermatophyta</taxon>
        <taxon>Magnoliopsida</taxon>
        <taxon>Liliopsida</taxon>
        <taxon>Poales</taxon>
        <taxon>Poaceae</taxon>
        <taxon>BOP clade</taxon>
        <taxon>Pooideae</taxon>
        <taxon>Triticodae</taxon>
        <taxon>Triticeae</taxon>
        <taxon>Triticinae</taxon>
        <taxon>Triticum</taxon>
    </lineage>
</organism>
<dbReference type="SUPFAM" id="SSF56112">
    <property type="entry name" value="Protein kinase-like (PK-like)"/>
    <property type="match status" value="1"/>
</dbReference>
<keyword evidence="8" id="KW-0808">Transferase</keyword>
<evidence type="ECO:0000256" key="5">
    <source>
        <dbReference type="ARBA" id="ARBA00022840"/>
    </source>
</evidence>
<dbReference type="InterPro" id="IPR000719">
    <property type="entry name" value="Prot_kinase_dom"/>
</dbReference>
<dbReference type="PANTHER" id="PTHR24056:SF569">
    <property type="entry name" value="PROTEIN KINASE DOMAIN-CONTAINING PROTEIN"/>
    <property type="match status" value="1"/>
</dbReference>
<evidence type="ECO:0000256" key="2">
    <source>
        <dbReference type="ARBA" id="ARBA00012409"/>
    </source>
</evidence>
<evidence type="ECO:0000256" key="4">
    <source>
        <dbReference type="ARBA" id="ARBA00022741"/>
    </source>
</evidence>
<keyword evidence="8" id="KW-0418">Kinase</keyword>
<comment type="catalytic activity">
    <reaction evidence="6">
        <text>[DNA-directed RNA polymerase] + ATP = phospho-[DNA-directed RNA polymerase] + ADP + H(+)</text>
        <dbReference type="Rhea" id="RHEA:10216"/>
        <dbReference type="Rhea" id="RHEA-COMP:11321"/>
        <dbReference type="Rhea" id="RHEA-COMP:11322"/>
        <dbReference type="ChEBI" id="CHEBI:15378"/>
        <dbReference type="ChEBI" id="CHEBI:30616"/>
        <dbReference type="ChEBI" id="CHEBI:43176"/>
        <dbReference type="ChEBI" id="CHEBI:68546"/>
        <dbReference type="ChEBI" id="CHEBI:456216"/>
        <dbReference type="EC" id="2.7.11.23"/>
    </reaction>
</comment>
<dbReference type="EMBL" id="KD214707">
    <property type="protein sequence ID" value="EMS51840.1"/>
    <property type="molecule type" value="Genomic_DNA"/>
</dbReference>
<dbReference type="EC" id="2.7.11.23" evidence="2"/>
<keyword evidence="4" id="KW-0547">Nucleotide-binding</keyword>
<dbReference type="PROSITE" id="PS00108">
    <property type="entry name" value="PROTEIN_KINASE_ST"/>
    <property type="match status" value="1"/>
</dbReference>
<dbReference type="GO" id="GO:0008353">
    <property type="term" value="F:RNA polymerase II CTD heptapeptide repeat kinase activity"/>
    <property type="evidence" value="ECO:0007669"/>
    <property type="project" value="UniProtKB-EC"/>
</dbReference>
<dbReference type="eggNOG" id="KOG0663">
    <property type="taxonomic scope" value="Eukaryota"/>
</dbReference>
<protein>
    <recommendedName>
        <fullName evidence="2">[RNA-polymerase]-subunit kinase</fullName>
        <ecNumber evidence="2">2.7.11.23</ecNumber>
    </recommendedName>
</protein>
<dbReference type="InterPro" id="IPR050108">
    <property type="entry name" value="CDK"/>
</dbReference>
<dbReference type="PANTHER" id="PTHR24056">
    <property type="entry name" value="CELL DIVISION PROTEIN KINASE"/>
    <property type="match status" value="1"/>
</dbReference>
<evidence type="ECO:0000259" key="7">
    <source>
        <dbReference type="PROSITE" id="PS50011"/>
    </source>
</evidence>
<evidence type="ECO:0000313" key="8">
    <source>
        <dbReference type="EMBL" id="EMS51840.1"/>
    </source>
</evidence>
<reference evidence="8" key="1">
    <citation type="journal article" date="2013" name="Nature">
        <title>Draft genome of the wheat A-genome progenitor Triticum urartu.</title>
        <authorList>
            <person name="Ling H.Q."/>
            <person name="Zhao S."/>
            <person name="Liu D."/>
            <person name="Wang J."/>
            <person name="Sun H."/>
            <person name="Zhang C."/>
            <person name="Fan H."/>
            <person name="Li D."/>
            <person name="Dong L."/>
            <person name="Tao Y."/>
            <person name="Gao C."/>
            <person name="Wu H."/>
            <person name="Li Y."/>
            <person name="Cui Y."/>
            <person name="Guo X."/>
            <person name="Zheng S."/>
            <person name="Wang B."/>
            <person name="Yu K."/>
            <person name="Liang Q."/>
            <person name="Yang W."/>
            <person name="Lou X."/>
            <person name="Chen J."/>
            <person name="Feng M."/>
            <person name="Jian J."/>
            <person name="Zhang X."/>
            <person name="Luo G."/>
            <person name="Jiang Y."/>
            <person name="Liu J."/>
            <person name="Wang Z."/>
            <person name="Sha Y."/>
            <person name="Zhang B."/>
            <person name="Wu H."/>
            <person name="Tang D."/>
            <person name="Shen Q."/>
            <person name="Xue P."/>
            <person name="Zou S."/>
            <person name="Wang X."/>
            <person name="Liu X."/>
            <person name="Wang F."/>
            <person name="Yang Y."/>
            <person name="An X."/>
            <person name="Dong Z."/>
            <person name="Zhang K."/>
            <person name="Zhang X."/>
            <person name="Luo M.C."/>
            <person name="Dvorak J."/>
            <person name="Tong Y."/>
            <person name="Wang J."/>
            <person name="Yang H."/>
            <person name="Li Z."/>
            <person name="Wang D."/>
            <person name="Zhang A."/>
            <person name="Wang J."/>
        </authorList>
    </citation>
    <scope>NUCLEOTIDE SEQUENCE</scope>
</reference>
<comment type="similarity">
    <text evidence="1">Belongs to the protein kinase superfamily. CMGC Ser/Thr protein kinase family. CDC2/CDKX subfamily.</text>
</comment>
<dbReference type="GO" id="GO:0005524">
    <property type="term" value="F:ATP binding"/>
    <property type="evidence" value="ECO:0007669"/>
    <property type="project" value="UniProtKB-KW"/>
</dbReference>
<evidence type="ECO:0000256" key="6">
    <source>
        <dbReference type="ARBA" id="ARBA00049280"/>
    </source>
</evidence>
<keyword evidence="5" id="KW-0067">ATP-binding</keyword>
<proteinExistence type="inferred from homology"/>
<dbReference type="STRING" id="4572.M7ZHF7"/>
<dbReference type="Pfam" id="PF00069">
    <property type="entry name" value="Pkinase"/>
    <property type="match status" value="1"/>
</dbReference>
<dbReference type="AlphaFoldDB" id="M7ZHF7"/>
<keyword evidence="3" id="KW-0597">Phosphoprotein</keyword>
<dbReference type="InterPro" id="IPR011009">
    <property type="entry name" value="Kinase-like_dom_sf"/>
</dbReference>
<dbReference type="Gene3D" id="1.10.510.10">
    <property type="entry name" value="Transferase(Phosphotransferase) domain 1"/>
    <property type="match status" value="1"/>
</dbReference>
<dbReference type="GO" id="GO:0007346">
    <property type="term" value="P:regulation of mitotic cell cycle"/>
    <property type="evidence" value="ECO:0007669"/>
    <property type="project" value="TreeGrafter"/>
</dbReference>